<dbReference type="AlphaFoldDB" id="A0A0E0HP40"/>
<accession>A0A0E0HP40</accession>
<proteinExistence type="predicted"/>
<dbReference type="Proteomes" id="UP000006591">
    <property type="component" value="Chromosome 6"/>
</dbReference>
<name>A0A0E0HP40_ORYNI</name>
<feature type="chain" id="PRO_5002361805" evidence="2">
    <location>
        <begin position="26"/>
        <end position="125"/>
    </location>
</feature>
<keyword evidence="2" id="KW-0732">Signal</keyword>
<sequence>MSPISLLSFLSPLLSLLLFSGLVVFRDGGGDGIWGRGSRRAWPSYATSRGSAAATEKTEETDEERTAKACMRNLASVVAAQDLKTILRTKGSAAASSGEEARRQEKSAIMPGKSATAAWPAGMVA</sequence>
<evidence type="ECO:0000313" key="4">
    <source>
        <dbReference type="Proteomes" id="UP000006591"/>
    </source>
</evidence>
<evidence type="ECO:0000256" key="2">
    <source>
        <dbReference type="SAM" id="SignalP"/>
    </source>
</evidence>
<keyword evidence="4" id="KW-1185">Reference proteome</keyword>
<feature type="signal peptide" evidence="2">
    <location>
        <begin position="1"/>
        <end position="25"/>
    </location>
</feature>
<dbReference type="HOGENOM" id="CLU_1996301_0_0_1"/>
<evidence type="ECO:0000313" key="3">
    <source>
        <dbReference type="EnsemblPlants" id="ONIVA06G12800.1"/>
    </source>
</evidence>
<organism evidence="3">
    <name type="scientific">Oryza nivara</name>
    <name type="common">Indian wild rice</name>
    <name type="synonym">Oryza sativa f. spontanea</name>
    <dbReference type="NCBI Taxonomy" id="4536"/>
    <lineage>
        <taxon>Eukaryota</taxon>
        <taxon>Viridiplantae</taxon>
        <taxon>Streptophyta</taxon>
        <taxon>Embryophyta</taxon>
        <taxon>Tracheophyta</taxon>
        <taxon>Spermatophyta</taxon>
        <taxon>Magnoliopsida</taxon>
        <taxon>Liliopsida</taxon>
        <taxon>Poales</taxon>
        <taxon>Poaceae</taxon>
        <taxon>BOP clade</taxon>
        <taxon>Oryzoideae</taxon>
        <taxon>Oryzeae</taxon>
        <taxon>Oryzinae</taxon>
        <taxon>Oryza</taxon>
    </lineage>
</organism>
<dbReference type="Gramene" id="ONIVA06G12800.1">
    <property type="protein sequence ID" value="ONIVA06G12800.1"/>
    <property type="gene ID" value="ONIVA06G12800"/>
</dbReference>
<feature type="region of interest" description="Disordered" evidence="1">
    <location>
        <begin position="43"/>
        <end position="62"/>
    </location>
</feature>
<protein>
    <submittedName>
        <fullName evidence="3">Uncharacterized protein</fullName>
    </submittedName>
</protein>
<feature type="region of interest" description="Disordered" evidence="1">
    <location>
        <begin position="90"/>
        <end position="125"/>
    </location>
</feature>
<reference evidence="3" key="1">
    <citation type="submission" date="2015-04" db="UniProtKB">
        <authorList>
            <consortium name="EnsemblPlants"/>
        </authorList>
    </citation>
    <scope>IDENTIFICATION</scope>
    <source>
        <strain evidence="3">SL10</strain>
    </source>
</reference>
<reference evidence="3" key="2">
    <citation type="submission" date="2018-04" db="EMBL/GenBank/DDBJ databases">
        <title>OnivRS2 (Oryza nivara Reference Sequence Version 2).</title>
        <authorList>
            <person name="Zhang J."/>
            <person name="Kudrna D."/>
            <person name="Lee S."/>
            <person name="Talag J."/>
            <person name="Rajasekar S."/>
            <person name="Welchert J."/>
            <person name="Hsing Y.-I."/>
            <person name="Wing R.A."/>
        </authorList>
    </citation>
    <scope>NUCLEOTIDE SEQUENCE [LARGE SCALE GENOMIC DNA]</scope>
    <source>
        <strain evidence="3">SL10</strain>
    </source>
</reference>
<dbReference type="EnsemblPlants" id="ONIVA06G12800.1">
    <property type="protein sequence ID" value="ONIVA06G12800.1"/>
    <property type="gene ID" value="ONIVA06G12800"/>
</dbReference>
<evidence type="ECO:0000256" key="1">
    <source>
        <dbReference type="SAM" id="MobiDB-lite"/>
    </source>
</evidence>